<dbReference type="PANTHER" id="PTHR15545">
    <property type="entry name" value="PDZ DOMAIN CONTAINING RING FINGER PROTEIN 3, 4"/>
    <property type="match status" value="1"/>
</dbReference>
<feature type="non-terminal residue" evidence="2">
    <location>
        <position position="125"/>
    </location>
</feature>
<dbReference type="Proteomes" id="UP001187531">
    <property type="component" value="Unassembled WGS sequence"/>
</dbReference>
<proteinExistence type="predicted"/>
<dbReference type="InterPro" id="IPR036034">
    <property type="entry name" value="PDZ_sf"/>
</dbReference>
<protein>
    <submittedName>
        <fullName evidence="2">Uncharacterized protein</fullName>
    </submittedName>
</protein>
<dbReference type="Gene3D" id="2.30.42.10">
    <property type="match status" value="1"/>
</dbReference>
<reference evidence="2" key="1">
    <citation type="submission" date="2023-07" db="EMBL/GenBank/DDBJ databases">
        <title>Chromosome-level genome assembly of Artemia franciscana.</title>
        <authorList>
            <person name="Jo E."/>
        </authorList>
    </citation>
    <scope>NUCLEOTIDE SEQUENCE</scope>
    <source>
        <tissue evidence="2">Whole body</tissue>
    </source>
</reference>
<evidence type="ECO:0000256" key="1">
    <source>
        <dbReference type="SAM" id="MobiDB-lite"/>
    </source>
</evidence>
<name>A0AA88IPI1_ARTSF</name>
<sequence>MTMSKLLETFMLIMVNGHDVSNVSHEEAVKVFQEAQEPIMVEVSRRSSSPNDPQGKKSSIKSNPSSCEDSRLRVVETSVQTDWIEMPIDLKTDYANKDPFGPENTLEGGFDEDIYDIFDQEMDYE</sequence>
<accession>A0AA88IPI1</accession>
<dbReference type="InterPro" id="IPR051971">
    <property type="entry name" value="E3_ubiquitin-PDZ_ligase"/>
</dbReference>
<feature type="region of interest" description="Disordered" evidence="1">
    <location>
        <begin position="41"/>
        <end position="72"/>
    </location>
</feature>
<evidence type="ECO:0000313" key="3">
    <source>
        <dbReference type="Proteomes" id="UP001187531"/>
    </source>
</evidence>
<comment type="caution">
    <text evidence="2">The sequence shown here is derived from an EMBL/GenBank/DDBJ whole genome shotgun (WGS) entry which is preliminary data.</text>
</comment>
<feature type="compositionally biased region" description="Polar residues" evidence="1">
    <location>
        <begin position="46"/>
        <end position="67"/>
    </location>
</feature>
<dbReference type="SUPFAM" id="SSF50156">
    <property type="entry name" value="PDZ domain-like"/>
    <property type="match status" value="1"/>
</dbReference>
<keyword evidence="3" id="KW-1185">Reference proteome</keyword>
<dbReference type="EMBL" id="JAVRJZ010000001">
    <property type="protein sequence ID" value="KAK2727666.1"/>
    <property type="molecule type" value="Genomic_DNA"/>
</dbReference>
<organism evidence="2 3">
    <name type="scientific">Artemia franciscana</name>
    <name type="common">Brine shrimp</name>
    <name type="synonym">Artemia sanfranciscana</name>
    <dbReference type="NCBI Taxonomy" id="6661"/>
    <lineage>
        <taxon>Eukaryota</taxon>
        <taxon>Metazoa</taxon>
        <taxon>Ecdysozoa</taxon>
        <taxon>Arthropoda</taxon>
        <taxon>Crustacea</taxon>
        <taxon>Branchiopoda</taxon>
        <taxon>Anostraca</taxon>
        <taxon>Artemiidae</taxon>
        <taxon>Artemia</taxon>
    </lineage>
</organism>
<dbReference type="AlphaFoldDB" id="A0AA88IPI1"/>
<evidence type="ECO:0000313" key="2">
    <source>
        <dbReference type="EMBL" id="KAK2727666.1"/>
    </source>
</evidence>
<dbReference type="PANTHER" id="PTHR15545:SF8">
    <property type="entry name" value="SLO-INTERACTING PROTEIN 1"/>
    <property type="match status" value="1"/>
</dbReference>
<gene>
    <name evidence="2" type="ORF">QYM36_008226</name>
</gene>